<reference evidence="2" key="1">
    <citation type="journal article" date="2019" name="Environ. Microbiol.">
        <title>Fungal ecological strategies reflected in gene transcription - a case study of two litter decomposers.</title>
        <authorList>
            <person name="Barbi F."/>
            <person name="Kohler A."/>
            <person name="Barry K."/>
            <person name="Baskaran P."/>
            <person name="Daum C."/>
            <person name="Fauchery L."/>
            <person name="Ihrmark K."/>
            <person name="Kuo A."/>
            <person name="LaButti K."/>
            <person name="Lipzen A."/>
            <person name="Morin E."/>
            <person name="Grigoriev I.V."/>
            <person name="Henrissat B."/>
            <person name="Lindahl B."/>
            <person name="Martin F."/>
        </authorList>
    </citation>
    <scope>NUCLEOTIDE SEQUENCE</scope>
    <source>
        <strain evidence="2">JB14</strain>
    </source>
</reference>
<dbReference type="Proteomes" id="UP000799118">
    <property type="component" value="Unassembled WGS sequence"/>
</dbReference>
<evidence type="ECO:0000256" key="1">
    <source>
        <dbReference type="SAM" id="Coils"/>
    </source>
</evidence>
<organism evidence="2 3">
    <name type="scientific">Gymnopus androsaceus JB14</name>
    <dbReference type="NCBI Taxonomy" id="1447944"/>
    <lineage>
        <taxon>Eukaryota</taxon>
        <taxon>Fungi</taxon>
        <taxon>Dikarya</taxon>
        <taxon>Basidiomycota</taxon>
        <taxon>Agaricomycotina</taxon>
        <taxon>Agaricomycetes</taxon>
        <taxon>Agaricomycetidae</taxon>
        <taxon>Agaricales</taxon>
        <taxon>Marasmiineae</taxon>
        <taxon>Omphalotaceae</taxon>
        <taxon>Gymnopus</taxon>
    </lineage>
</organism>
<protein>
    <submittedName>
        <fullName evidence="2">Uncharacterized protein</fullName>
    </submittedName>
</protein>
<evidence type="ECO:0000313" key="2">
    <source>
        <dbReference type="EMBL" id="KAE9403581.1"/>
    </source>
</evidence>
<name>A0A6A4HZU9_9AGAR</name>
<feature type="coiled-coil region" evidence="1">
    <location>
        <begin position="84"/>
        <end position="111"/>
    </location>
</feature>
<gene>
    <name evidence="2" type="ORF">BT96DRAFT_936232</name>
</gene>
<keyword evidence="1" id="KW-0175">Coiled coil</keyword>
<evidence type="ECO:0000313" key="3">
    <source>
        <dbReference type="Proteomes" id="UP000799118"/>
    </source>
</evidence>
<accession>A0A6A4HZU9</accession>
<dbReference type="EMBL" id="ML769423">
    <property type="protein sequence ID" value="KAE9403581.1"/>
    <property type="molecule type" value="Genomic_DNA"/>
</dbReference>
<dbReference type="AlphaFoldDB" id="A0A6A4HZU9"/>
<proteinExistence type="predicted"/>
<sequence>MIKLLNWAGREDQDTALDVLDVAFWASIQLYRCSEKARHQGAPQPTFTGVQVQERLIKIDAKIDAKKREIVTAAKIHAMHVRKAQTSQEKLQEDERELKEYELAREELRDLDLIAWSLL</sequence>
<keyword evidence="3" id="KW-1185">Reference proteome</keyword>